<dbReference type="Proteomes" id="UP000605848">
    <property type="component" value="Unassembled WGS sequence"/>
</dbReference>
<dbReference type="AlphaFoldDB" id="A0A937CYZ3"/>
<evidence type="ECO:0000313" key="1">
    <source>
        <dbReference type="EMBL" id="MBL0404041.1"/>
    </source>
</evidence>
<evidence type="ECO:0000313" key="2">
    <source>
        <dbReference type="Proteomes" id="UP000605848"/>
    </source>
</evidence>
<comment type="caution">
    <text evidence="1">The sequence shown here is derived from an EMBL/GenBank/DDBJ whole genome shotgun (WGS) entry which is preliminary data.</text>
</comment>
<organism evidence="1 2">
    <name type="scientific">Microvirga aerilata</name>
    <dbReference type="NCBI Taxonomy" id="670292"/>
    <lineage>
        <taxon>Bacteria</taxon>
        <taxon>Pseudomonadati</taxon>
        <taxon>Pseudomonadota</taxon>
        <taxon>Alphaproteobacteria</taxon>
        <taxon>Hyphomicrobiales</taxon>
        <taxon>Methylobacteriaceae</taxon>
        <taxon>Microvirga</taxon>
    </lineage>
</organism>
<accession>A0A937CYZ3</accession>
<keyword evidence="2" id="KW-1185">Reference proteome</keyword>
<name>A0A937CYZ3_9HYPH</name>
<dbReference type="EMBL" id="JAEQMY010000009">
    <property type="protein sequence ID" value="MBL0404041.1"/>
    <property type="molecule type" value="Genomic_DNA"/>
</dbReference>
<reference evidence="1" key="1">
    <citation type="submission" date="2021-01" db="EMBL/GenBank/DDBJ databases">
        <title>Microvirga sp.</title>
        <authorList>
            <person name="Kim M.K."/>
        </authorList>
    </citation>
    <scope>NUCLEOTIDE SEQUENCE</scope>
    <source>
        <strain evidence="1">5420S-16</strain>
    </source>
</reference>
<gene>
    <name evidence="1" type="ORF">JKG68_08705</name>
</gene>
<protein>
    <submittedName>
        <fullName evidence="1">Uncharacterized protein</fullName>
    </submittedName>
</protein>
<dbReference type="RefSeq" id="WP_202058210.1">
    <property type="nucleotide sequence ID" value="NZ_JAEQMY010000009.1"/>
</dbReference>
<proteinExistence type="predicted"/>
<sequence>MSLEAVIREMQPSAADSMVESLIEAVRSDLADVPGLLATLTTLDPAELLRLARRLGWTVQTFIDFDLHQQRSRLRIEAALASAAVWDDTGSFWEAMRLQLGGCRPVLTAFEIVVRSRAADIHVPEGTPIWEREHLQDLQEADSEADWERLAERAHAFPKLPRPDLCVAQATRALALLDWPRLVHLADETKSWLLGHMLLSPLPLADAFRLATASVSGHVRFAALERIVRREKRRLSPEEETALKNLLLILAKDENDWPRWLAVCNRYPVRNPHMQAALGRALARSGMRALRDYVESISLHISGGEGRECVTRCLSVFRACAGQSKRHTLWREAFKRWQTWDFGRDEEQGLNTIARSELDYGVVGWLIEGEEQEPCLNLDQAFEQELSELDIQWHASVSTAISGFFRLLSRHQVLAHARRQSTRDADWLPGPSVYVPAAASDVFNQRRYHWDGR</sequence>